<accession>A0ABT6SL84</accession>
<name>A0ABT6SL84_9ACTN</name>
<keyword evidence="3" id="KW-1185">Reference proteome</keyword>
<comment type="caution">
    <text evidence="2">The sequence shown here is derived from an EMBL/GenBank/DDBJ whole genome shotgun (WGS) entry which is preliminary data.</text>
</comment>
<evidence type="ECO:0000256" key="1">
    <source>
        <dbReference type="SAM" id="MobiDB-lite"/>
    </source>
</evidence>
<organism evidence="2 3">
    <name type="scientific">Streptomyces cavernicola</name>
    <dbReference type="NCBI Taxonomy" id="3043613"/>
    <lineage>
        <taxon>Bacteria</taxon>
        <taxon>Bacillati</taxon>
        <taxon>Actinomycetota</taxon>
        <taxon>Actinomycetes</taxon>
        <taxon>Kitasatosporales</taxon>
        <taxon>Streptomycetaceae</taxon>
        <taxon>Streptomyces</taxon>
    </lineage>
</organism>
<gene>
    <name evidence="2" type="ORF">QIS96_31975</name>
</gene>
<reference evidence="2 3" key="1">
    <citation type="submission" date="2023-05" db="EMBL/GenBank/DDBJ databases">
        <title>Draft genome sequence of Streptomyces sp. B-S-A6 isolated from a cave soil in Thailand.</title>
        <authorList>
            <person name="Chamroensaksri N."/>
            <person name="Muangham S."/>
        </authorList>
    </citation>
    <scope>NUCLEOTIDE SEQUENCE [LARGE SCALE GENOMIC DNA]</scope>
    <source>
        <strain evidence="2 3">B-S-A6</strain>
    </source>
</reference>
<dbReference type="Proteomes" id="UP001223978">
    <property type="component" value="Unassembled WGS sequence"/>
</dbReference>
<feature type="region of interest" description="Disordered" evidence="1">
    <location>
        <begin position="1"/>
        <end position="27"/>
    </location>
</feature>
<proteinExistence type="predicted"/>
<dbReference type="EMBL" id="JASCIQ010000045">
    <property type="protein sequence ID" value="MDI3408427.1"/>
    <property type="molecule type" value="Genomic_DNA"/>
</dbReference>
<evidence type="ECO:0000313" key="2">
    <source>
        <dbReference type="EMBL" id="MDI3408427.1"/>
    </source>
</evidence>
<evidence type="ECO:0000313" key="3">
    <source>
        <dbReference type="Proteomes" id="UP001223978"/>
    </source>
</evidence>
<dbReference type="RefSeq" id="WP_282546332.1">
    <property type="nucleotide sequence ID" value="NZ_JASCIQ010000045.1"/>
</dbReference>
<protein>
    <submittedName>
        <fullName evidence="2">Uncharacterized protein</fullName>
    </submittedName>
</protein>
<sequence length="62" mass="6488">MSSATFTPAPGRDPTRGATAATGTRHSHRIGDALRAAKVYVGAAFSVVVLGEYGEETGVRRR</sequence>